<accession>A0A396RN58</accession>
<organism evidence="1 2">
    <name type="scientific">Sphingomonas gilva</name>
    <dbReference type="NCBI Taxonomy" id="2305907"/>
    <lineage>
        <taxon>Bacteria</taxon>
        <taxon>Pseudomonadati</taxon>
        <taxon>Pseudomonadota</taxon>
        <taxon>Alphaproteobacteria</taxon>
        <taxon>Sphingomonadales</taxon>
        <taxon>Sphingomonadaceae</taxon>
        <taxon>Sphingomonas</taxon>
    </lineage>
</organism>
<evidence type="ECO:0000313" key="2">
    <source>
        <dbReference type="Proteomes" id="UP000266693"/>
    </source>
</evidence>
<comment type="caution">
    <text evidence="1">The sequence shown here is derived from an EMBL/GenBank/DDBJ whole genome shotgun (WGS) entry which is preliminary data.</text>
</comment>
<keyword evidence="2" id="KW-1185">Reference proteome</keyword>
<name>A0A396RN58_9SPHN</name>
<reference evidence="1 2" key="1">
    <citation type="submission" date="2018-08" db="EMBL/GenBank/DDBJ databases">
        <title>The multiple taxonomic identification of Sphingomonas gilva.</title>
        <authorList>
            <person name="Zhu D."/>
            <person name="Zheng S."/>
        </authorList>
    </citation>
    <scope>NUCLEOTIDE SEQUENCE [LARGE SCALE GENOMIC DNA]</scope>
    <source>
        <strain evidence="1 2">ZDH117</strain>
    </source>
</reference>
<protein>
    <submittedName>
        <fullName evidence="1">Uncharacterized protein</fullName>
    </submittedName>
</protein>
<dbReference type="RefSeq" id="WP_118864332.1">
    <property type="nucleotide sequence ID" value="NZ_QWLV01000005.1"/>
</dbReference>
<dbReference type="Proteomes" id="UP000266693">
    <property type="component" value="Unassembled WGS sequence"/>
</dbReference>
<sequence>MTDGVFRTVGVAHQVGEKAARALAEAIDGFVVAVEPIAERGGSFSCEFVVADPSENLVRGRIA</sequence>
<gene>
    <name evidence="1" type="ORF">D1610_11495</name>
</gene>
<dbReference type="AlphaFoldDB" id="A0A396RN58"/>
<proteinExistence type="predicted"/>
<evidence type="ECO:0000313" key="1">
    <source>
        <dbReference type="EMBL" id="RHW17166.1"/>
    </source>
</evidence>
<dbReference type="EMBL" id="QWLV01000005">
    <property type="protein sequence ID" value="RHW17166.1"/>
    <property type="molecule type" value="Genomic_DNA"/>
</dbReference>